<keyword evidence="1" id="KW-0472">Membrane</keyword>
<proteinExistence type="predicted"/>
<dbReference type="GO" id="GO:0005615">
    <property type="term" value="C:extracellular space"/>
    <property type="evidence" value="ECO:0007669"/>
    <property type="project" value="TreeGrafter"/>
</dbReference>
<keyword evidence="1" id="KW-0812">Transmembrane</keyword>
<organism evidence="2 3">
    <name type="scientific">Popillia japonica</name>
    <name type="common">Japanese beetle</name>
    <dbReference type="NCBI Taxonomy" id="7064"/>
    <lineage>
        <taxon>Eukaryota</taxon>
        <taxon>Metazoa</taxon>
        <taxon>Ecdysozoa</taxon>
        <taxon>Arthropoda</taxon>
        <taxon>Hexapoda</taxon>
        <taxon>Insecta</taxon>
        <taxon>Pterygota</taxon>
        <taxon>Neoptera</taxon>
        <taxon>Endopterygota</taxon>
        <taxon>Coleoptera</taxon>
        <taxon>Polyphaga</taxon>
        <taxon>Scarabaeiformia</taxon>
        <taxon>Scarabaeidae</taxon>
        <taxon>Rutelinae</taxon>
        <taxon>Popillia</taxon>
    </lineage>
</organism>
<evidence type="ECO:0000313" key="2">
    <source>
        <dbReference type="EMBL" id="KAK9696633.1"/>
    </source>
</evidence>
<dbReference type="PANTHER" id="PTHR10974:SF73">
    <property type="entry name" value="FI21235P1"/>
    <property type="match status" value="1"/>
</dbReference>
<gene>
    <name evidence="2" type="ORF">QE152_g31454</name>
</gene>
<reference evidence="2 3" key="1">
    <citation type="journal article" date="2024" name="BMC Genomics">
        <title>De novo assembly and annotation of Popillia japonica's genome with initial clues to its potential as an invasive pest.</title>
        <authorList>
            <person name="Cucini C."/>
            <person name="Boschi S."/>
            <person name="Funari R."/>
            <person name="Cardaioli E."/>
            <person name="Iannotti N."/>
            <person name="Marturano G."/>
            <person name="Paoli F."/>
            <person name="Bruttini M."/>
            <person name="Carapelli A."/>
            <person name="Frati F."/>
            <person name="Nardi F."/>
        </authorList>
    </citation>
    <scope>NUCLEOTIDE SEQUENCE [LARGE SCALE GENOMIC DNA]</scope>
    <source>
        <strain evidence="2">DMR45628</strain>
    </source>
</reference>
<dbReference type="SUPFAM" id="SSF53649">
    <property type="entry name" value="Alkaline phosphatase-like"/>
    <property type="match status" value="1"/>
</dbReference>
<keyword evidence="3" id="KW-1185">Reference proteome</keyword>
<comment type="caution">
    <text evidence="2">The sequence shown here is derived from an EMBL/GenBank/DDBJ whole genome shotgun (WGS) entry which is preliminary data.</text>
</comment>
<dbReference type="EMBL" id="JASPKY010000445">
    <property type="protein sequence ID" value="KAK9696633.1"/>
    <property type="molecule type" value="Genomic_DNA"/>
</dbReference>
<dbReference type="PANTHER" id="PTHR10974">
    <property type="entry name" value="FI08016P-RELATED"/>
    <property type="match status" value="1"/>
</dbReference>
<keyword evidence="1" id="KW-1133">Transmembrane helix</keyword>
<dbReference type="AlphaFoldDB" id="A0AAW1J1Z2"/>
<sequence>MALFKIRKKCVILVILSIFILVCNIILITTSEHPQLVQLRETLSRISTLNFKLVEKCFPVRALSVPYEFSSLLRKGPALKCDARQFDWVICEKSICFVKDIILIEEKNVSCTFIEAILTDDGIRDGPLKTDVVTYVLVESDVVRIYCKSDAKTWSSILVGFRDVAPPYPDKTNFSSFLNFRNNVLILGFASVSTNTFVNKLPLTYEYLTKILQGDVIRGYNVVEERSGISTLIPFLRRQSARETYPYTSIWNKFKSKGFVTAYLEDSALWDLFDDSLINWYDQPHHYIKQYYLLTKGKIRSWYPFCSGSEPRHQIWMNYIQNFFTVYESRQKFLFSFQGELSYFNYNKLDVIDEDLLNFLKMLEERKILDNTLLIIMSDKGYKFSSISPTIEMKREELSPFLYFRFPKEFMKLYPSYFQNFQDNINKLVTPYDLHVTLEHILQPIRFSKSDFAISLFDHIPQERSCSEAQIDLGSCGCMIRQTDVNLTSHELQIKIFLESTLNNITQPLRDICATLIILSVTNLIQLIPNTGLSKYSMESNLIIAIATTYPGYTLYEASLAYNKNTRTFSVDPNDIIPVSNEFQRKCAENYTTVHKFCYCKNQNFQ</sequence>
<evidence type="ECO:0000256" key="1">
    <source>
        <dbReference type="SAM" id="Phobius"/>
    </source>
</evidence>
<dbReference type="Proteomes" id="UP001458880">
    <property type="component" value="Unassembled WGS sequence"/>
</dbReference>
<dbReference type="Pfam" id="PF02995">
    <property type="entry name" value="DUF229"/>
    <property type="match status" value="1"/>
</dbReference>
<evidence type="ECO:0000313" key="3">
    <source>
        <dbReference type="Proteomes" id="UP001458880"/>
    </source>
</evidence>
<dbReference type="InterPro" id="IPR017850">
    <property type="entry name" value="Alkaline_phosphatase_core_sf"/>
</dbReference>
<name>A0AAW1J1Z2_POPJA</name>
<protein>
    <submittedName>
        <fullName evidence="2">Uncharacterized protein</fullName>
    </submittedName>
</protein>
<accession>A0AAW1J1Z2</accession>
<dbReference type="CDD" id="cd16021">
    <property type="entry name" value="ALP_like"/>
    <property type="match status" value="1"/>
</dbReference>
<dbReference type="Gene3D" id="3.40.720.10">
    <property type="entry name" value="Alkaline Phosphatase, subunit A"/>
    <property type="match status" value="1"/>
</dbReference>
<dbReference type="InterPro" id="IPR004245">
    <property type="entry name" value="DUF229"/>
</dbReference>
<feature type="transmembrane region" description="Helical" evidence="1">
    <location>
        <begin position="12"/>
        <end position="30"/>
    </location>
</feature>